<sequence length="109" mass="12456">MFPRTMDLSLHLTTKYKDSALRFAYDKYVSVSLNLNEVHDFVVLREENCGHLFILDSVAFESTVHRKVGIMSLDGQRSVSFIGSAMDIRDLEEVIPATTDWAYISSFVF</sequence>
<evidence type="ECO:0000313" key="1">
    <source>
        <dbReference type="EMBL" id="KAF7833418.1"/>
    </source>
</evidence>
<dbReference type="EMBL" id="JAAIUW010000005">
    <property type="protein sequence ID" value="KAF7833418.1"/>
    <property type="molecule type" value="Genomic_DNA"/>
</dbReference>
<comment type="caution">
    <text evidence="1">The sequence shown here is derived from an EMBL/GenBank/DDBJ whole genome shotgun (WGS) entry which is preliminary data.</text>
</comment>
<keyword evidence="2" id="KW-1185">Reference proteome</keyword>
<proteinExistence type="predicted"/>
<reference evidence="1" key="1">
    <citation type="submission" date="2020-09" db="EMBL/GenBank/DDBJ databases">
        <title>Genome-Enabled Discovery of Anthraquinone Biosynthesis in Senna tora.</title>
        <authorList>
            <person name="Kang S.-H."/>
            <person name="Pandey R.P."/>
            <person name="Lee C.-M."/>
            <person name="Sim J.-S."/>
            <person name="Jeong J.-T."/>
            <person name="Choi B.-S."/>
            <person name="Jung M."/>
            <person name="Ginzburg D."/>
            <person name="Zhao K."/>
            <person name="Won S.Y."/>
            <person name="Oh T.-J."/>
            <person name="Yu Y."/>
            <person name="Kim N.-H."/>
            <person name="Lee O.R."/>
            <person name="Lee T.-H."/>
            <person name="Bashyal P."/>
            <person name="Kim T.-S."/>
            <person name="Lee W.-H."/>
            <person name="Kawkins C."/>
            <person name="Kim C.-K."/>
            <person name="Kim J.S."/>
            <person name="Ahn B.O."/>
            <person name="Rhee S.Y."/>
            <person name="Sohng J.K."/>
        </authorList>
    </citation>
    <scope>NUCLEOTIDE SEQUENCE</scope>
    <source>
        <tissue evidence="1">Leaf</tissue>
    </source>
</reference>
<evidence type="ECO:0000313" key="2">
    <source>
        <dbReference type="Proteomes" id="UP000634136"/>
    </source>
</evidence>
<organism evidence="1 2">
    <name type="scientific">Senna tora</name>
    <dbReference type="NCBI Taxonomy" id="362788"/>
    <lineage>
        <taxon>Eukaryota</taxon>
        <taxon>Viridiplantae</taxon>
        <taxon>Streptophyta</taxon>
        <taxon>Embryophyta</taxon>
        <taxon>Tracheophyta</taxon>
        <taxon>Spermatophyta</taxon>
        <taxon>Magnoliopsida</taxon>
        <taxon>eudicotyledons</taxon>
        <taxon>Gunneridae</taxon>
        <taxon>Pentapetalae</taxon>
        <taxon>rosids</taxon>
        <taxon>fabids</taxon>
        <taxon>Fabales</taxon>
        <taxon>Fabaceae</taxon>
        <taxon>Caesalpinioideae</taxon>
        <taxon>Cassia clade</taxon>
        <taxon>Senna</taxon>
    </lineage>
</organism>
<dbReference type="AlphaFoldDB" id="A0A834WW52"/>
<dbReference type="Proteomes" id="UP000634136">
    <property type="component" value="Unassembled WGS sequence"/>
</dbReference>
<gene>
    <name evidence="1" type="ORF">G2W53_015751</name>
</gene>
<name>A0A834WW52_9FABA</name>
<accession>A0A834WW52</accession>
<protein>
    <submittedName>
        <fullName evidence="1">E3 ubiquitin-protein ligase SIN-like</fullName>
    </submittedName>
</protein>